<dbReference type="AlphaFoldDB" id="A0A173ZWA5"/>
<sequence length="176" mass="19586">MMNRELNHVESKNGTGSTKRPGVAEIAKYVVMAVILVYIVLLMIYTSGSTKSFETIQKAVESVLDTGNLKKAEGQGLKRYYGLNSADYDGVMLYTSESSMSAEEVLLIKVKNEGQMKRVKEAVEKRIANRKNDFEGYAPKEVQLLEQSEVSVRGKFLFLAIAPKAAEYKEAFAKSL</sequence>
<evidence type="ECO:0000256" key="1">
    <source>
        <dbReference type="SAM" id="MobiDB-lite"/>
    </source>
</evidence>
<dbReference type="Proteomes" id="UP000095544">
    <property type="component" value="Unassembled WGS sequence"/>
</dbReference>
<dbReference type="RefSeq" id="WP_242857510.1">
    <property type="nucleotide sequence ID" value="NZ_CYZU01000003.1"/>
</dbReference>
<dbReference type="InterPro" id="IPR025648">
    <property type="entry name" value="DUF4358"/>
</dbReference>
<organism evidence="3 4">
    <name type="scientific">Faecalicatena contorta</name>
    <dbReference type="NCBI Taxonomy" id="39482"/>
    <lineage>
        <taxon>Bacteria</taxon>
        <taxon>Bacillati</taxon>
        <taxon>Bacillota</taxon>
        <taxon>Clostridia</taxon>
        <taxon>Lachnospirales</taxon>
        <taxon>Lachnospiraceae</taxon>
        <taxon>Faecalicatena</taxon>
    </lineage>
</organism>
<evidence type="ECO:0000256" key="2">
    <source>
        <dbReference type="SAM" id="Phobius"/>
    </source>
</evidence>
<evidence type="ECO:0000313" key="4">
    <source>
        <dbReference type="Proteomes" id="UP000095544"/>
    </source>
</evidence>
<gene>
    <name evidence="3" type="ORF">ERS852491_00522</name>
</gene>
<feature type="transmembrane region" description="Helical" evidence="2">
    <location>
        <begin position="26"/>
        <end position="45"/>
    </location>
</feature>
<protein>
    <recommendedName>
        <fullName evidence="5">DUF4358 domain-containing protein</fullName>
    </recommendedName>
</protein>
<evidence type="ECO:0000313" key="3">
    <source>
        <dbReference type="EMBL" id="CUN79458.1"/>
    </source>
</evidence>
<keyword evidence="2" id="KW-1133">Transmembrane helix</keyword>
<name>A0A173ZWA5_9FIRM</name>
<accession>A0A173ZWA5</accession>
<reference evidence="3 4" key="1">
    <citation type="submission" date="2015-09" db="EMBL/GenBank/DDBJ databases">
        <authorList>
            <consortium name="Pathogen Informatics"/>
        </authorList>
    </citation>
    <scope>NUCLEOTIDE SEQUENCE [LARGE SCALE GENOMIC DNA]</scope>
    <source>
        <strain evidence="3 4">2789STDY5834876</strain>
    </source>
</reference>
<feature type="region of interest" description="Disordered" evidence="1">
    <location>
        <begin position="1"/>
        <end position="20"/>
    </location>
</feature>
<keyword evidence="2" id="KW-0472">Membrane</keyword>
<proteinExistence type="predicted"/>
<dbReference type="EMBL" id="CYZU01000003">
    <property type="protein sequence ID" value="CUN79458.1"/>
    <property type="molecule type" value="Genomic_DNA"/>
</dbReference>
<feature type="compositionally biased region" description="Basic and acidic residues" evidence="1">
    <location>
        <begin position="1"/>
        <end position="11"/>
    </location>
</feature>
<dbReference type="Pfam" id="PF14270">
    <property type="entry name" value="DUF4358"/>
    <property type="match status" value="1"/>
</dbReference>
<evidence type="ECO:0008006" key="5">
    <source>
        <dbReference type="Google" id="ProtNLM"/>
    </source>
</evidence>
<keyword evidence="2" id="KW-0812">Transmembrane</keyword>
<dbReference type="STRING" id="39482.ERS852491_00522"/>